<feature type="region of interest" description="Disordered" evidence="1">
    <location>
        <begin position="33"/>
        <end position="72"/>
    </location>
</feature>
<evidence type="ECO:0000313" key="2">
    <source>
        <dbReference type="EMBL" id="KZS96946.1"/>
    </source>
</evidence>
<dbReference type="Proteomes" id="UP000076722">
    <property type="component" value="Unassembled WGS sequence"/>
</dbReference>
<dbReference type="STRING" id="1314777.A0A164YIB2"/>
<dbReference type="EMBL" id="KV419398">
    <property type="protein sequence ID" value="KZS96946.1"/>
    <property type="molecule type" value="Genomic_DNA"/>
</dbReference>
<organism evidence="2 3">
    <name type="scientific">Sistotremastrum niveocremeum HHB9708</name>
    <dbReference type="NCBI Taxonomy" id="1314777"/>
    <lineage>
        <taxon>Eukaryota</taxon>
        <taxon>Fungi</taxon>
        <taxon>Dikarya</taxon>
        <taxon>Basidiomycota</taxon>
        <taxon>Agaricomycotina</taxon>
        <taxon>Agaricomycetes</taxon>
        <taxon>Sistotremastrales</taxon>
        <taxon>Sistotremastraceae</taxon>
        <taxon>Sertulicium</taxon>
        <taxon>Sertulicium niveocremeum</taxon>
    </lineage>
</organism>
<sequence length="226" mass="25379">MGRRPNALRTEASEYTSLIRVLNTQSTLDLTAHLDPRLSSPKKVLGKRKRTRKNETAEAEDTPPPDDGSFTRWPLMSQHIYAPRWGFEEEIAVLAKEVLQTSHPERDADQSNDVDDDEDTDSSNTYALVSSATHLLRQLLSLLAAHAPQYSMQHRVGPMSWDMILDIGEANGLFDHSLAESVRRKMSVVMDVVHEDTDRFAPVRKARQRAAQLADDLGALDCLPHV</sequence>
<keyword evidence="3" id="KW-1185">Reference proteome</keyword>
<feature type="region of interest" description="Disordered" evidence="1">
    <location>
        <begin position="102"/>
        <end position="123"/>
    </location>
</feature>
<feature type="compositionally biased region" description="Acidic residues" evidence="1">
    <location>
        <begin position="110"/>
        <end position="121"/>
    </location>
</feature>
<evidence type="ECO:0000313" key="3">
    <source>
        <dbReference type="Proteomes" id="UP000076722"/>
    </source>
</evidence>
<dbReference type="AlphaFoldDB" id="A0A164YIB2"/>
<accession>A0A164YIB2</accession>
<dbReference type="OrthoDB" id="3260379at2759"/>
<proteinExistence type="predicted"/>
<evidence type="ECO:0000256" key="1">
    <source>
        <dbReference type="SAM" id="MobiDB-lite"/>
    </source>
</evidence>
<protein>
    <submittedName>
        <fullName evidence="2">Uncharacterized protein</fullName>
    </submittedName>
</protein>
<name>A0A164YIB2_9AGAM</name>
<reference evidence="2 3" key="1">
    <citation type="journal article" date="2016" name="Mol. Biol. Evol.">
        <title>Comparative Genomics of Early-Diverging Mushroom-Forming Fungi Provides Insights into the Origins of Lignocellulose Decay Capabilities.</title>
        <authorList>
            <person name="Nagy L.G."/>
            <person name="Riley R."/>
            <person name="Tritt A."/>
            <person name="Adam C."/>
            <person name="Daum C."/>
            <person name="Floudas D."/>
            <person name="Sun H."/>
            <person name="Yadav J.S."/>
            <person name="Pangilinan J."/>
            <person name="Larsson K.H."/>
            <person name="Matsuura K."/>
            <person name="Barry K."/>
            <person name="Labutti K."/>
            <person name="Kuo R."/>
            <person name="Ohm R.A."/>
            <person name="Bhattacharya S.S."/>
            <person name="Shirouzu T."/>
            <person name="Yoshinaga Y."/>
            <person name="Martin F.M."/>
            <person name="Grigoriev I.V."/>
            <person name="Hibbett D.S."/>
        </authorList>
    </citation>
    <scope>NUCLEOTIDE SEQUENCE [LARGE SCALE GENOMIC DNA]</scope>
    <source>
        <strain evidence="2 3">HHB9708</strain>
    </source>
</reference>
<gene>
    <name evidence="2" type="ORF">SISNIDRAFT_482714</name>
</gene>